<accession>A0A978V4F8</accession>
<dbReference type="Proteomes" id="UP000813462">
    <property type="component" value="Unassembled WGS sequence"/>
</dbReference>
<proteinExistence type="predicted"/>
<sequence length="202" mass="23412">MAKRLCADESNCPNLPIELLELIVKELHFDQDMSCFKAVCPSWKLEYGCKILSFLIPELLISTTDNQQEDHKSYTSSSRFFSLRENKVYTFKKVFGRFSAEAHCVGSSRGVLGDFGRIKKDPKSLSRTVEVWDSQDNININNSPTKMSTIEYWPKWVPMRSLSDRAKLIDEYQHCVKSERYSTYNCDDYLTQSLVCLDQSSW</sequence>
<evidence type="ECO:0000313" key="1">
    <source>
        <dbReference type="EMBL" id="KAH7522241.1"/>
    </source>
</evidence>
<protein>
    <recommendedName>
        <fullName evidence="3">F-box domain-containing protein</fullName>
    </recommendedName>
</protein>
<dbReference type="EMBL" id="JAEACU010000007">
    <property type="protein sequence ID" value="KAH7522241.1"/>
    <property type="molecule type" value="Genomic_DNA"/>
</dbReference>
<dbReference type="AlphaFoldDB" id="A0A978V4F8"/>
<comment type="caution">
    <text evidence="1">The sequence shown here is derived from an EMBL/GenBank/DDBJ whole genome shotgun (WGS) entry which is preliminary data.</text>
</comment>
<gene>
    <name evidence="1" type="ORF">FEM48_Zijuj07G0117400</name>
</gene>
<reference evidence="1" key="1">
    <citation type="journal article" date="2021" name="Front. Plant Sci.">
        <title>Chromosome-Scale Genome Assembly for Chinese Sour Jujube and Insights Into Its Genome Evolution and Domestication Signature.</title>
        <authorList>
            <person name="Shen L.-Y."/>
            <person name="Luo H."/>
            <person name="Wang X.-L."/>
            <person name="Wang X.-M."/>
            <person name="Qiu X.-J."/>
            <person name="Liu H."/>
            <person name="Zhou S.-S."/>
            <person name="Jia K.-H."/>
            <person name="Nie S."/>
            <person name="Bao Y.-T."/>
            <person name="Zhang R.-G."/>
            <person name="Yun Q.-Z."/>
            <person name="Chai Y.-H."/>
            <person name="Lu J.-Y."/>
            <person name="Li Y."/>
            <person name="Zhao S.-W."/>
            <person name="Mao J.-F."/>
            <person name="Jia S.-G."/>
            <person name="Mao Y.-M."/>
        </authorList>
    </citation>
    <scope>NUCLEOTIDE SEQUENCE</scope>
    <source>
        <strain evidence="1">AT0</strain>
        <tissue evidence="1">Leaf</tissue>
    </source>
</reference>
<name>A0A978V4F8_ZIZJJ</name>
<organism evidence="1 2">
    <name type="scientific">Ziziphus jujuba var. spinosa</name>
    <dbReference type="NCBI Taxonomy" id="714518"/>
    <lineage>
        <taxon>Eukaryota</taxon>
        <taxon>Viridiplantae</taxon>
        <taxon>Streptophyta</taxon>
        <taxon>Embryophyta</taxon>
        <taxon>Tracheophyta</taxon>
        <taxon>Spermatophyta</taxon>
        <taxon>Magnoliopsida</taxon>
        <taxon>eudicotyledons</taxon>
        <taxon>Gunneridae</taxon>
        <taxon>Pentapetalae</taxon>
        <taxon>rosids</taxon>
        <taxon>fabids</taxon>
        <taxon>Rosales</taxon>
        <taxon>Rhamnaceae</taxon>
        <taxon>Paliureae</taxon>
        <taxon>Ziziphus</taxon>
    </lineage>
</organism>
<evidence type="ECO:0008006" key="3">
    <source>
        <dbReference type="Google" id="ProtNLM"/>
    </source>
</evidence>
<evidence type="ECO:0000313" key="2">
    <source>
        <dbReference type="Proteomes" id="UP000813462"/>
    </source>
</evidence>